<dbReference type="SUPFAM" id="SSF52374">
    <property type="entry name" value="Nucleotidylyl transferase"/>
    <property type="match status" value="1"/>
</dbReference>
<dbReference type="Gene3D" id="3.40.50.620">
    <property type="entry name" value="HUPs"/>
    <property type="match status" value="1"/>
</dbReference>
<evidence type="ECO:0000313" key="12">
    <source>
        <dbReference type="Proteomes" id="UP000018951"/>
    </source>
</evidence>
<dbReference type="GO" id="GO:0005524">
    <property type="term" value="F:ATP binding"/>
    <property type="evidence" value="ECO:0007669"/>
    <property type="project" value="UniProtKB-KW"/>
</dbReference>
<dbReference type="NCBIfam" id="TIGR01510">
    <property type="entry name" value="coaD_prev_kdtB"/>
    <property type="match status" value="1"/>
</dbReference>
<keyword evidence="5 9" id="KW-0067">ATP-binding</keyword>
<dbReference type="Pfam" id="PF01467">
    <property type="entry name" value="CTP_transf_like"/>
    <property type="match status" value="1"/>
</dbReference>
<dbReference type="GO" id="GO:0004595">
    <property type="term" value="F:pantetheine-phosphate adenylyltransferase activity"/>
    <property type="evidence" value="ECO:0007669"/>
    <property type="project" value="UniProtKB-UniRule"/>
</dbReference>
<dbReference type="InterPro" id="IPR001980">
    <property type="entry name" value="PPAT"/>
</dbReference>
<dbReference type="Proteomes" id="UP000018951">
    <property type="component" value="Unassembled WGS sequence"/>
</dbReference>
<dbReference type="AlphaFoldDB" id="W2UZ12"/>
<feature type="binding site" evidence="9">
    <location>
        <begin position="12"/>
        <end position="13"/>
    </location>
    <ligand>
        <name>ATP</name>
        <dbReference type="ChEBI" id="CHEBI:30616"/>
    </ligand>
</feature>
<evidence type="ECO:0000313" key="11">
    <source>
        <dbReference type="EMBL" id="ETO91366.1"/>
    </source>
</evidence>
<comment type="pathway">
    <text evidence="9">Cofactor biosynthesis; coenzyme A biosynthesis; CoA from (R)-pantothenate: step 4/5.</text>
</comment>
<sequence>MKDKRIAIYPGTFDPMTLGHFDIVKKAVKIVDQLVVGVAVDTVKDTFFSIEERVSIVNQSVQYLNKGTSVLVKPFSGLLTDFARREDAFLIIRGLRAVSDFEYEFKMSWVLNRMYSNIQTIFLPASDATQFISSNFVKEIACLGGDISQFVYPHVVDAFKKRKQ</sequence>
<comment type="subunit">
    <text evidence="9">Homohexamer.</text>
</comment>
<dbReference type="GO" id="GO:0015937">
    <property type="term" value="P:coenzyme A biosynthetic process"/>
    <property type="evidence" value="ECO:0007669"/>
    <property type="project" value="UniProtKB-UniRule"/>
</dbReference>
<dbReference type="UniPathway" id="UPA00241">
    <property type="reaction ID" value="UER00355"/>
</dbReference>
<name>W2UZ12_9RICK</name>
<dbReference type="STRING" id="1401685.P857_277"/>
<comment type="similarity">
    <text evidence="9">Belongs to the bacterial CoaD family.</text>
</comment>
<comment type="caution">
    <text evidence="11">The sequence shown here is derived from an EMBL/GenBank/DDBJ whole genome shotgun (WGS) entry which is preliminary data.</text>
</comment>
<keyword evidence="4 9" id="KW-0547">Nucleotide-binding</keyword>
<dbReference type="PRINTS" id="PR01020">
    <property type="entry name" value="LPSBIOSNTHSS"/>
</dbReference>
<feature type="binding site" evidence="9">
    <location>
        <begin position="94"/>
        <end position="96"/>
    </location>
    <ligand>
        <name>ATP</name>
        <dbReference type="ChEBI" id="CHEBI:30616"/>
    </ligand>
</feature>
<evidence type="ECO:0000256" key="5">
    <source>
        <dbReference type="ARBA" id="ARBA00022840"/>
    </source>
</evidence>
<dbReference type="NCBIfam" id="TIGR00125">
    <property type="entry name" value="cyt_tran_rel"/>
    <property type="match status" value="1"/>
</dbReference>
<keyword evidence="3 9" id="KW-0548">Nucleotidyltransferase</keyword>
<feature type="site" description="Transition state stabilizer" evidence="9">
    <location>
        <position position="20"/>
    </location>
</feature>
<evidence type="ECO:0000256" key="4">
    <source>
        <dbReference type="ARBA" id="ARBA00022741"/>
    </source>
</evidence>
<dbReference type="PANTHER" id="PTHR21342">
    <property type="entry name" value="PHOSPHOPANTETHEINE ADENYLYLTRANSFERASE"/>
    <property type="match status" value="1"/>
</dbReference>
<feature type="binding site" evidence="9">
    <location>
        <begin position="129"/>
        <end position="135"/>
    </location>
    <ligand>
        <name>ATP</name>
        <dbReference type="ChEBI" id="CHEBI:30616"/>
    </ligand>
</feature>
<evidence type="ECO:0000256" key="6">
    <source>
        <dbReference type="ARBA" id="ARBA00022842"/>
    </source>
</evidence>
<keyword evidence="12" id="KW-1185">Reference proteome</keyword>
<gene>
    <name evidence="9 11" type="primary">coaD</name>
    <name evidence="11" type="ORF">P857_277</name>
</gene>
<evidence type="ECO:0000256" key="3">
    <source>
        <dbReference type="ARBA" id="ARBA00022695"/>
    </source>
</evidence>
<dbReference type="PATRIC" id="fig|1401685.3.peg.565"/>
<dbReference type="CDD" id="cd02163">
    <property type="entry name" value="PPAT"/>
    <property type="match status" value="1"/>
</dbReference>
<feature type="binding site" evidence="9">
    <location>
        <position position="93"/>
    </location>
    <ligand>
        <name>substrate</name>
    </ligand>
</feature>
<dbReference type="EMBL" id="AXCJ01000005">
    <property type="protein sequence ID" value="ETO91366.1"/>
    <property type="molecule type" value="Genomic_DNA"/>
</dbReference>
<keyword evidence="7 9" id="KW-0173">Coenzyme A biosynthesis</keyword>
<reference evidence="11 12" key="1">
    <citation type="journal article" date="2013" name="PLoS ONE">
        <title>Bacterial endosymbiosis in a chordate host: long-term co-evolution and conservation of secondary metabolism.</title>
        <authorList>
            <person name="Kwan J.C."/>
            <person name="Schmidt E.W."/>
        </authorList>
    </citation>
    <scope>NUCLEOTIDE SEQUENCE [LARGE SCALE GENOMIC DNA]</scope>
    <source>
        <strain evidence="12">L6</strain>
    </source>
</reference>
<evidence type="ECO:0000256" key="8">
    <source>
        <dbReference type="ARBA" id="ARBA00029346"/>
    </source>
</evidence>
<dbReference type="EC" id="2.7.7.3" evidence="9"/>
<keyword evidence="1 9" id="KW-0963">Cytoplasm</keyword>
<comment type="subcellular location">
    <subcellularLocation>
        <location evidence="9">Cytoplasm</location>
    </subcellularLocation>
</comment>
<evidence type="ECO:0000256" key="1">
    <source>
        <dbReference type="ARBA" id="ARBA00022490"/>
    </source>
</evidence>
<dbReference type="PANTHER" id="PTHR21342:SF1">
    <property type="entry name" value="PHOSPHOPANTETHEINE ADENYLYLTRANSFERASE"/>
    <property type="match status" value="1"/>
</dbReference>
<accession>W2UZ12</accession>
<comment type="cofactor">
    <cofactor evidence="9">
        <name>Mg(2+)</name>
        <dbReference type="ChEBI" id="CHEBI:18420"/>
    </cofactor>
</comment>
<feature type="binding site" evidence="9">
    <location>
        <position position="20"/>
    </location>
    <ligand>
        <name>ATP</name>
        <dbReference type="ChEBI" id="CHEBI:30616"/>
    </ligand>
</feature>
<feature type="binding site" evidence="9">
    <location>
        <position position="44"/>
    </location>
    <ligand>
        <name>substrate</name>
    </ligand>
</feature>
<dbReference type="InterPro" id="IPR014729">
    <property type="entry name" value="Rossmann-like_a/b/a_fold"/>
</dbReference>
<keyword evidence="6 9" id="KW-0460">Magnesium</keyword>
<evidence type="ECO:0000256" key="2">
    <source>
        <dbReference type="ARBA" id="ARBA00022679"/>
    </source>
</evidence>
<organism evidence="11 12">
    <name type="scientific">Candidatus Xenolissoclinum pacificiensis L6</name>
    <dbReference type="NCBI Taxonomy" id="1401685"/>
    <lineage>
        <taxon>Bacteria</taxon>
        <taxon>Pseudomonadati</taxon>
        <taxon>Pseudomonadota</taxon>
        <taxon>Alphaproteobacteria</taxon>
        <taxon>Rickettsiales</taxon>
        <taxon>Anaplasmataceae</taxon>
        <taxon>Candidatus Xenolissoclinum</taxon>
    </lineage>
</organism>
<feature type="binding site" evidence="9">
    <location>
        <position position="104"/>
    </location>
    <ligand>
        <name>ATP</name>
        <dbReference type="ChEBI" id="CHEBI:30616"/>
    </ligand>
</feature>
<evidence type="ECO:0000259" key="10">
    <source>
        <dbReference type="Pfam" id="PF01467"/>
    </source>
</evidence>
<feature type="domain" description="Cytidyltransferase-like" evidence="10">
    <location>
        <begin position="8"/>
        <end position="139"/>
    </location>
</feature>
<evidence type="ECO:0000256" key="7">
    <source>
        <dbReference type="ARBA" id="ARBA00022993"/>
    </source>
</evidence>
<feature type="binding site" evidence="9">
    <location>
        <position position="12"/>
    </location>
    <ligand>
        <name>substrate</name>
    </ligand>
</feature>
<dbReference type="HAMAP" id="MF_00151">
    <property type="entry name" value="PPAT_bact"/>
    <property type="match status" value="1"/>
</dbReference>
<feature type="binding site" evidence="9">
    <location>
        <position position="79"/>
    </location>
    <ligand>
        <name>substrate</name>
    </ligand>
</feature>
<protein>
    <recommendedName>
        <fullName evidence="9">Phosphopantetheine adenylyltransferase</fullName>
        <ecNumber evidence="9">2.7.7.3</ecNumber>
    </recommendedName>
    <alternativeName>
        <fullName evidence="9">Dephospho-CoA pyrophosphorylase</fullName>
    </alternativeName>
    <alternativeName>
        <fullName evidence="9">Pantetheine-phosphate adenylyltransferase</fullName>
        <shortName evidence="9">PPAT</shortName>
    </alternativeName>
</protein>
<comment type="function">
    <text evidence="9">Reversibly transfers an adenylyl group from ATP to 4'-phosphopantetheine, yielding dephospho-CoA (dPCoA) and pyrophosphate.</text>
</comment>
<dbReference type="GO" id="GO:0005737">
    <property type="term" value="C:cytoplasm"/>
    <property type="evidence" value="ECO:0007669"/>
    <property type="project" value="UniProtKB-SubCell"/>
</dbReference>
<evidence type="ECO:0000256" key="9">
    <source>
        <dbReference type="HAMAP-Rule" id="MF_00151"/>
    </source>
</evidence>
<keyword evidence="2 9" id="KW-0808">Transferase</keyword>
<proteinExistence type="inferred from homology"/>
<dbReference type="InterPro" id="IPR004821">
    <property type="entry name" value="Cyt_trans-like"/>
</dbReference>
<comment type="catalytic activity">
    <reaction evidence="8 9">
        <text>(R)-4'-phosphopantetheine + ATP + H(+) = 3'-dephospho-CoA + diphosphate</text>
        <dbReference type="Rhea" id="RHEA:19801"/>
        <dbReference type="ChEBI" id="CHEBI:15378"/>
        <dbReference type="ChEBI" id="CHEBI:30616"/>
        <dbReference type="ChEBI" id="CHEBI:33019"/>
        <dbReference type="ChEBI" id="CHEBI:57328"/>
        <dbReference type="ChEBI" id="CHEBI:61723"/>
        <dbReference type="EC" id="2.7.7.3"/>
    </reaction>
</comment>